<keyword evidence="4" id="KW-0964">Secreted</keyword>
<dbReference type="PANTHER" id="PTHR15151">
    <property type="entry name" value="PROTEIN EIGER"/>
    <property type="match status" value="1"/>
</dbReference>
<evidence type="ECO:0000256" key="3">
    <source>
        <dbReference type="ARBA" id="ARBA00022514"/>
    </source>
</evidence>
<dbReference type="GO" id="GO:0005164">
    <property type="term" value="F:tumor necrosis factor receptor binding"/>
    <property type="evidence" value="ECO:0007669"/>
    <property type="project" value="InterPro"/>
</dbReference>
<dbReference type="PROSITE" id="PS50049">
    <property type="entry name" value="THD_2"/>
    <property type="match status" value="1"/>
</dbReference>
<reference evidence="10" key="3">
    <citation type="submission" date="2025-09" db="UniProtKB">
        <authorList>
            <consortium name="Ensembl"/>
        </authorList>
    </citation>
    <scope>IDENTIFICATION</scope>
</reference>
<comment type="similarity">
    <text evidence="2">Belongs to the tumor necrosis factor family.</text>
</comment>
<dbReference type="GO" id="GO:0005615">
    <property type="term" value="C:extracellular space"/>
    <property type="evidence" value="ECO:0007669"/>
    <property type="project" value="UniProtKB-KW"/>
</dbReference>
<evidence type="ECO:0000313" key="10">
    <source>
        <dbReference type="Ensembl" id="ENSPNAP00000014962.2"/>
    </source>
</evidence>
<dbReference type="RefSeq" id="XP_017543759.1">
    <property type="nucleotide sequence ID" value="XM_017688270.2"/>
</dbReference>
<reference evidence="10" key="2">
    <citation type="submission" date="2025-08" db="UniProtKB">
        <authorList>
            <consortium name="Ensembl"/>
        </authorList>
    </citation>
    <scope>IDENTIFICATION</scope>
</reference>
<keyword evidence="8" id="KW-0812">Transmembrane</keyword>
<evidence type="ECO:0000256" key="5">
    <source>
        <dbReference type="ARBA" id="ARBA00023157"/>
    </source>
</evidence>
<evidence type="ECO:0000259" key="9">
    <source>
        <dbReference type="PROSITE" id="PS50049"/>
    </source>
</evidence>
<dbReference type="GO" id="GO:0006955">
    <property type="term" value="P:immune response"/>
    <property type="evidence" value="ECO:0007669"/>
    <property type="project" value="InterPro"/>
</dbReference>
<dbReference type="AlphaFoldDB" id="A0A3B4CS88"/>
<evidence type="ECO:0000313" key="11">
    <source>
        <dbReference type="Proteomes" id="UP001501920"/>
    </source>
</evidence>
<keyword evidence="11" id="KW-1185">Reference proteome</keyword>
<reference evidence="10 11" key="1">
    <citation type="submission" date="2020-10" db="EMBL/GenBank/DDBJ databases">
        <title>Pygocentrus nattereri (red-bellied piranha) genome, fPygNat1, primary haplotype.</title>
        <authorList>
            <person name="Myers G."/>
            <person name="Meyer A."/>
            <person name="Karagic N."/>
            <person name="Pippel M."/>
            <person name="Winkler S."/>
            <person name="Tracey A."/>
            <person name="Wood J."/>
            <person name="Formenti G."/>
            <person name="Howe K."/>
            <person name="Fedrigo O."/>
            <person name="Jarvis E.D."/>
        </authorList>
    </citation>
    <scope>NUCLEOTIDE SEQUENCE [LARGE SCALE GENOMIC DNA]</scope>
</reference>
<keyword evidence="8" id="KW-1133">Transmembrane helix</keyword>
<accession>A0A3B4CS88</accession>
<evidence type="ECO:0000256" key="8">
    <source>
        <dbReference type="SAM" id="Phobius"/>
    </source>
</evidence>
<feature type="transmembrane region" description="Helical" evidence="8">
    <location>
        <begin position="6"/>
        <end position="25"/>
    </location>
</feature>
<feature type="region of interest" description="Disordered" evidence="7">
    <location>
        <begin position="74"/>
        <end position="95"/>
    </location>
</feature>
<keyword evidence="3" id="KW-0202">Cytokine</keyword>
<dbReference type="Gene3D" id="2.60.120.40">
    <property type="match status" value="1"/>
</dbReference>
<keyword evidence="8" id="KW-0472">Membrane</keyword>
<dbReference type="InterPro" id="IPR051748">
    <property type="entry name" value="TNF_Ligand_Superfamily"/>
</dbReference>
<evidence type="ECO:0000256" key="4">
    <source>
        <dbReference type="ARBA" id="ARBA00022525"/>
    </source>
</evidence>
<feature type="domain" description="THD" evidence="9">
    <location>
        <begin position="99"/>
        <end position="231"/>
    </location>
</feature>
<evidence type="ECO:0000256" key="7">
    <source>
        <dbReference type="SAM" id="MobiDB-lite"/>
    </source>
</evidence>
<dbReference type="GeneID" id="108415255"/>
<dbReference type="GO" id="GO:0005125">
    <property type="term" value="F:cytokine activity"/>
    <property type="evidence" value="ECO:0007669"/>
    <property type="project" value="UniProtKB-KW"/>
</dbReference>
<dbReference type="SUPFAM" id="SSF49842">
    <property type="entry name" value="TNF-like"/>
    <property type="match status" value="1"/>
</dbReference>
<dbReference type="OMA" id="DSVNTCY"/>
<dbReference type="GO" id="GO:0016020">
    <property type="term" value="C:membrane"/>
    <property type="evidence" value="ECO:0007669"/>
    <property type="project" value="InterPro"/>
</dbReference>
<comment type="subcellular location">
    <subcellularLocation>
        <location evidence="1">Secreted</location>
    </subcellularLocation>
</comment>
<evidence type="ECO:0000256" key="1">
    <source>
        <dbReference type="ARBA" id="ARBA00004613"/>
    </source>
</evidence>
<keyword evidence="6" id="KW-0325">Glycoprotein</keyword>
<evidence type="ECO:0000256" key="6">
    <source>
        <dbReference type="ARBA" id="ARBA00023180"/>
    </source>
</evidence>
<organism evidence="10 11">
    <name type="scientific">Pygocentrus nattereri</name>
    <name type="common">Red-bellied piranha</name>
    <dbReference type="NCBI Taxonomy" id="42514"/>
    <lineage>
        <taxon>Eukaryota</taxon>
        <taxon>Metazoa</taxon>
        <taxon>Chordata</taxon>
        <taxon>Craniata</taxon>
        <taxon>Vertebrata</taxon>
        <taxon>Euteleostomi</taxon>
        <taxon>Actinopterygii</taxon>
        <taxon>Neopterygii</taxon>
        <taxon>Teleostei</taxon>
        <taxon>Ostariophysi</taxon>
        <taxon>Characiformes</taxon>
        <taxon>Characoidei</taxon>
        <taxon>Pygocentrus</taxon>
    </lineage>
</organism>
<dbReference type="PANTHER" id="PTHR15151:SF24">
    <property type="entry name" value="A PROLIFERATION-INDUCING LIGAND-LIKE PROTEIN-RELATED"/>
    <property type="match status" value="1"/>
</dbReference>
<name>A0A3B4CS88_PYGNA</name>
<dbReference type="Pfam" id="PF00229">
    <property type="entry name" value="TNF"/>
    <property type="match status" value="1"/>
</dbReference>
<dbReference type="STRING" id="42514.ENSPNAP00000014962"/>
<dbReference type="Proteomes" id="UP001501920">
    <property type="component" value="Chromosome 23"/>
</dbReference>
<keyword evidence="5" id="KW-1015">Disulfide bond</keyword>
<dbReference type="InterPro" id="IPR008983">
    <property type="entry name" value="Tumour_necrosis_fac-like_dom"/>
</dbReference>
<sequence length="231" mass="25823">MEKRYVFLVTVVCTSLALTLLVVHWRHIRSVTVELMDLERRVRALQKGQEWWNEGVCCPSGTCCGCQVWESPKFGGSRGKRDLSSPGKIRQKRQTERRSFLHLIPASAHSNDERDLTVLTWALGQIQGAGLQASGETITVATEGNYFIYSQVLYKDTTWVMGHVITKRLKGAETKLMKCLKSMPSNDSVNTCYTAGVHFLESGSVLELSIPRKSAELILVAHATFMGIFSI</sequence>
<dbReference type="InterPro" id="IPR006052">
    <property type="entry name" value="TNF_dom"/>
</dbReference>
<proteinExistence type="inferred from homology"/>
<evidence type="ECO:0000256" key="2">
    <source>
        <dbReference type="ARBA" id="ARBA00008670"/>
    </source>
</evidence>
<protein>
    <submittedName>
        <fullName evidence="10">TNF superfamily member 13</fullName>
    </submittedName>
</protein>
<dbReference type="GeneTree" id="ENSGT00940000157536"/>
<dbReference type="Ensembl" id="ENSPNAT00000023014.2">
    <property type="protein sequence ID" value="ENSPNAP00000014962.2"/>
    <property type="gene ID" value="ENSPNAG00000020932.2"/>
</dbReference>
<dbReference type="CTD" id="8741"/>
<dbReference type="GO" id="GO:0030890">
    <property type="term" value="P:positive regulation of B cell proliferation"/>
    <property type="evidence" value="ECO:0007669"/>
    <property type="project" value="TreeGrafter"/>
</dbReference>